<evidence type="ECO:0000256" key="3">
    <source>
        <dbReference type="ARBA" id="ARBA00022448"/>
    </source>
</evidence>
<feature type="region of interest" description="Disordered" evidence="11">
    <location>
        <begin position="146"/>
        <end position="172"/>
    </location>
</feature>
<evidence type="ECO:0000256" key="7">
    <source>
        <dbReference type="ARBA" id="ARBA00023065"/>
    </source>
</evidence>
<evidence type="ECO:0000256" key="8">
    <source>
        <dbReference type="ARBA" id="ARBA00023128"/>
    </source>
</evidence>
<dbReference type="SUPFAM" id="SSF161065">
    <property type="entry name" value="ATP synthase D chain-like"/>
    <property type="match status" value="1"/>
</dbReference>
<keyword evidence="13" id="KW-1185">Reference proteome</keyword>
<keyword evidence="8 10" id="KW-0496">Mitochondrion</keyword>
<keyword evidence="6 10" id="KW-0999">Mitochondrion inner membrane</keyword>
<name>A0A6H5I4Z3_9HYME</name>
<accession>A0A6H5I4Z3</accession>
<evidence type="ECO:0000256" key="5">
    <source>
        <dbReference type="ARBA" id="ARBA00022781"/>
    </source>
</evidence>
<dbReference type="PANTHER" id="PTHR12700">
    <property type="entry name" value="ATP SYNTHASE SUBUNIT D, MITOCHONDRIAL"/>
    <property type="match status" value="1"/>
</dbReference>
<evidence type="ECO:0000256" key="9">
    <source>
        <dbReference type="ARBA" id="ARBA00023136"/>
    </source>
</evidence>
<dbReference type="Gene3D" id="6.10.280.70">
    <property type="match status" value="1"/>
</dbReference>
<comment type="function">
    <text evidence="10">Mitochondrial membrane ATP synthase (F(1)F(0) ATP synthase or Complex V) produces ATP from ADP in the presence of a proton gradient across the membrane which is generated by electron transport complexes of the respiratory chain. F-type ATPases consist of two structural domains, F(1) - containing the extramembraneous catalytic core, and F(0) - containing the membrane proton channel, linked together by a central stalk and a peripheral stalk. During catalysis, ATP synthesis in the catalytic domain of F(1) is coupled via a rotary mechanism of the central stalk subunits to proton translocation.</text>
</comment>
<evidence type="ECO:0000256" key="4">
    <source>
        <dbReference type="ARBA" id="ARBA00022547"/>
    </source>
</evidence>
<dbReference type="EMBL" id="CADCXV010000695">
    <property type="protein sequence ID" value="CAB0032978.1"/>
    <property type="molecule type" value="Genomic_DNA"/>
</dbReference>
<comment type="similarity">
    <text evidence="2 10">Belongs to the ATPase d subunit family.</text>
</comment>
<dbReference type="GO" id="GO:0005743">
    <property type="term" value="C:mitochondrial inner membrane"/>
    <property type="evidence" value="ECO:0007669"/>
    <property type="project" value="UniProtKB-SubCell"/>
</dbReference>
<dbReference type="GO" id="GO:0015078">
    <property type="term" value="F:proton transmembrane transporter activity"/>
    <property type="evidence" value="ECO:0007669"/>
    <property type="project" value="InterPro"/>
</dbReference>
<dbReference type="InterPro" id="IPR036228">
    <property type="entry name" value="ATP_synth_F0_dsu_sf_mt"/>
</dbReference>
<evidence type="ECO:0000256" key="10">
    <source>
        <dbReference type="PIRNR" id="PIRNR005514"/>
    </source>
</evidence>
<dbReference type="Pfam" id="PF05873">
    <property type="entry name" value="Mt_ATP-synt_D"/>
    <property type="match status" value="1"/>
</dbReference>
<dbReference type="OrthoDB" id="35799at2759"/>
<keyword evidence="9 10" id="KW-0472">Membrane</keyword>
<dbReference type="Proteomes" id="UP000479190">
    <property type="component" value="Unassembled WGS sequence"/>
</dbReference>
<gene>
    <name evidence="12" type="ORF">TBRA_LOCUS4901</name>
</gene>
<evidence type="ECO:0000256" key="11">
    <source>
        <dbReference type="SAM" id="MobiDB-lite"/>
    </source>
</evidence>
<keyword evidence="4" id="KW-0138">CF(0)</keyword>
<organism evidence="12 13">
    <name type="scientific">Trichogramma brassicae</name>
    <dbReference type="NCBI Taxonomy" id="86971"/>
    <lineage>
        <taxon>Eukaryota</taxon>
        <taxon>Metazoa</taxon>
        <taxon>Ecdysozoa</taxon>
        <taxon>Arthropoda</taxon>
        <taxon>Hexapoda</taxon>
        <taxon>Insecta</taxon>
        <taxon>Pterygota</taxon>
        <taxon>Neoptera</taxon>
        <taxon>Endopterygota</taxon>
        <taxon>Hymenoptera</taxon>
        <taxon>Apocrita</taxon>
        <taxon>Proctotrupomorpha</taxon>
        <taxon>Chalcidoidea</taxon>
        <taxon>Trichogrammatidae</taxon>
        <taxon>Trichogramma</taxon>
    </lineage>
</organism>
<keyword evidence="3 10" id="KW-0813">Transport</keyword>
<comment type="subcellular location">
    <subcellularLocation>
        <location evidence="1 10">Mitochondrion inner membrane</location>
    </subcellularLocation>
</comment>
<dbReference type="PIRSF" id="PIRSF005514">
    <property type="entry name" value="ATPase_F0_D_mt"/>
    <property type="match status" value="1"/>
</dbReference>
<evidence type="ECO:0000313" key="13">
    <source>
        <dbReference type="Proteomes" id="UP000479190"/>
    </source>
</evidence>
<keyword evidence="7 10" id="KW-0406">Ion transport</keyword>
<evidence type="ECO:0000256" key="2">
    <source>
        <dbReference type="ARBA" id="ARBA00006842"/>
    </source>
</evidence>
<dbReference type="AlphaFoldDB" id="A0A6H5I4Z3"/>
<dbReference type="GO" id="GO:0045259">
    <property type="term" value="C:proton-transporting ATP synthase complex"/>
    <property type="evidence" value="ECO:0007669"/>
    <property type="project" value="UniProtKB-KW"/>
</dbReference>
<evidence type="ECO:0000256" key="6">
    <source>
        <dbReference type="ARBA" id="ARBA00022792"/>
    </source>
</evidence>
<protein>
    <recommendedName>
        <fullName evidence="10">ATP synthase subunit d, mitochondrial</fullName>
    </recommendedName>
</protein>
<evidence type="ECO:0000313" key="12">
    <source>
        <dbReference type="EMBL" id="CAB0032978.1"/>
    </source>
</evidence>
<dbReference type="InterPro" id="IPR008689">
    <property type="entry name" value="ATP_synth_F0_dsu_mt"/>
</dbReference>
<evidence type="ECO:0000256" key="1">
    <source>
        <dbReference type="ARBA" id="ARBA00004273"/>
    </source>
</evidence>
<dbReference type="GO" id="GO:0015986">
    <property type="term" value="P:proton motive force-driven ATP synthesis"/>
    <property type="evidence" value="ECO:0007669"/>
    <property type="project" value="UniProtKB-UniRule"/>
</dbReference>
<keyword evidence="5 10" id="KW-0375">Hydrogen ion transport</keyword>
<proteinExistence type="inferred from homology"/>
<reference evidence="12 13" key="1">
    <citation type="submission" date="2020-02" db="EMBL/GenBank/DDBJ databases">
        <authorList>
            <person name="Ferguson B K."/>
        </authorList>
    </citation>
    <scope>NUCLEOTIDE SEQUENCE [LARGE SCALE GENOMIC DNA]</scope>
</reference>
<sequence>MAARRSLKAINWAGLIERIPEAEKNSLAAFKAKSDQYFRKVQDFPEQPPKIDWAFYKNRVAVPGLVDKFQKEYEALKIDYPADKYTSQVEAQEKESVAVVNKFKEESNQRIQKYLAEIEKLQGLLKYSEMTMEDFAHAHPDIALDPINRPTIYPHTPDVQPGPEDEAKPAHH</sequence>